<dbReference type="GO" id="GO:0004799">
    <property type="term" value="F:thymidylate synthase activity"/>
    <property type="evidence" value="ECO:0007669"/>
    <property type="project" value="TreeGrafter"/>
</dbReference>
<sequence>MKDIDLKHVRVALKNGGEIFVLDTGATITPESEAMLQALHSRSVGGIRHHLEVLKEKGPEKFMSSFYVGYGHKSIGDCGTVTIFIEGVSMLAAKAVQDWALYSGQESSTRYIDFSSQKFINPAGNTDGENILEKWRSFYLKSLEPTKVHLRNLYPKNEDEDEKIYDKAITARAFDILRGFLPAGASTNLTWHTNLRQAADKIAVLRHHPLEELRDIAECLEKALFEAYPSSFGHKKYDTTEEYNMAWSRENTYFNLDKEYKDVEVLRDCIDLELLKENKGVLETRPIKTELPKYLSELGTMQFGFMLDFGSFRDIQRHRAVTQRMPLLTSKFGFNPWYFKSIPPSIRDEAQLLIESQEEAVSKLKLSKVDSQYYLAMGYNLPNRLTGNLPSLVYLVELRATRFVHPTLQRIAIRMASILEEKFSRFGLALHLDKDPGRFDIKRGEHDITIKN</sequence>
<dbReference type="GO" id="GO:0050660">
    <property type="term" value="F:flavin adenine dinucleotide binding"/>
    <property type="evidence" value="ECO:0007669"/>
    <property type="project" value="InterPro"/>
</dbReference>
<evidence type="ECO:0000313" key="2">
    <source>
        <dbReference type="Proteomes" id="UP000229112"/>
    </source>
</evidence>
<dbReference type="GO" id="GO:0070402">
    <property type="term" value="F:NADPH binding"/>
    <property type="evidence" value="ECO:0007669"/>
    <property type="project" value="TreeGrafter"/>
</dbReference>
<accession>A0A2M6WKA4</accession>
<evidence type="ECO:0000313" key="1">
    <source>
        <dbReference type="EMBL" id="PIT93193.1"/>
    </source>
</evidence>
<dbReference type="Pfam" id="PF02511">
    <property type="entry name" value="Thy1"/>
    <property type="match status" value="1"/>
</dbReference>
<dbReference type="GO" id="GO:0006231">
    <property type="term" value="P:dTMP biosynthetic process"/>
    <property type="evidence" value="ECO:0007669"/>
    <property type="project" value="InterPro"/>
</dbReference>
<comment type="caution">
    <text evidence="1">The sequence shown here is derived from an EMBL/GenBank/DDBJ whole genome shotgun (WGS) entry which is preliminary data.</text>
</comment>
<dbReference type="PROSITE" id="PS51331">
    <property type="entry name" value="THYX"/>
    <property type="match status" value="1"/>
</dbReference>
<dbReference type="Gene3D" id="3.30.1360.170">
    <property type="match status" value="1"/>
</dbReference>
<dbReference type="AlphaFoldDB" id="A0A2M6WKA4"/>
<dbReference type="InterPro" id="IPR036098">
    <property type="entry name" value="Thymidylate_synthase_ThyX_sf"/>
</dbReference>
<dbReference type="PANTHER" id="PTHR34934:SF1">
    <property type="entry name" value="FLAVIN-DEPENDENT THYMIDYLATE SYNTHASE"/>
    <property type="match status" value="1"/>
</dbReference>
<reference evidence="2" key="1">
    <citation type="submission" date="2017-09" db="EMBL/GenBank/DDBJ databases">
        <title>Depth-based differentiation of microbial function through sediment-hosted aquifers and enrichment of novel symbionts in the deep terrestrial subsurface.</title>
        <authorList>
            <person name="Probst A.J."/>
            <person name="Ladd B."/>
            <person name="Jarett J.K."/>
            <person name="Geller-Mcgrath D.E."/>
            <person name="Sieber C.M.K."/>
            <person name="Emerson J.B."/>
            <person name="Anantharaman K."/>
            <person name="Thomas B.C."/>
            <person name="Malmstrom R."/>
            <person name="Stieglmeier M."/>
            <person name="Klingl A."/>
            <person name="Woyke T."/>
            <person name="Ryan C.M."/>
            <person name="Banfield J.F."/>
        </authorList>
    </citation>
    <scope>NUCLEOTIDE SEQUENCE [LARGE SCALE GENOMIC DNA]</scope>
</reference>
<gene>
    <name evidence="1" type="ORF">COU06_01085</name>
</gene>
<dbReference type="Proteomes" id="UP000229112">
    <property type="component" value="Unassembled WGS sequence"/>
</dbReference>
<organism evidence="1 2">
    <name type="scientific">Candidatus Harrisonbacteria bacterium CG10_big_fil_rev_8_21_14_0_10_38_8</name>
    <dbReference type="NCBI Taxonomy" id="1974582"/>
    <lineage>
        <taxon>Bacteria</taxon>
        <taxon>Candidatus Harrisoniibacteriota</taxon>
    </lineage>
</organism>
<dbReference type="SUPFAM" id="SSF69796">
    <property type="entry name" value="Thymidylate synthase-complementing protein Thy1"/>
    <property type="match status" value="2"/>
</dbReference>
<proteinExistence type="predicted"/>
<dbReference type="GO" id="GO:0050797">
    <property type="term" value="F:thymidylate synthase (FAD) activity"/>
    <property type="evidence" value="ECO:0007669"/>
    <property type="project" value="InterPro"/>
</dbReference>
<dbReference type="PANTHER" id="PTHR34934">
    <property type="entry name" value="FLAVIN-DEPENDENT THYMIDYLATE SYNTHASE"/>
    <property type="match status" value="1"/>
</dbReference>
<dbReference type="InterPro" id="IPR003669">
    <property type="entry name" value="Thymidylate_synthase_ThyX"/>
</dbReference>
<protein>
    <recommendedName>
        <fullName evidence="3">Thymidylate synthase</fullName>
    </recommendedName>
</protein>
<evidence type="ECO:0008006" key="3">
    <source>
        <dbReference type="Google" id="ProtNLM"/>
    </source>
</evidence>
<dbReference type="EMBL" id="PFAY01000009">
    <property type="protein sequence ID" value="PIT93193.1"/>
    <property type="molecule type" value="Genomic_DNA"/>
</dbReference>
<name>A0A2M6WKA4_9BACT</name>